<evidence type="ECO:0000313" key="2">
    <source>
        <dbReference type="Proteomes" id="UP000651977"/>
    </source>
</evidence>
<protein>
    <submittedName>
        <fullName evidence="1">MSHA biogenesis protein MshI</fullName>
    </submittedName>
</protein>
<dbReference type="EMBL" id="BMDY01000003">
    <property type="protein sequence ID" value="GGA96074.1"/>
    <property type="molecule type" value="Genomic_DNA"/>
</dbReference>
<proteinExistence type="predicted"/>
<dbReference type="SUPFAM" id="SSF53067">
    <property type="entry name" value="Actin-like ATPase domain"/>
    <property type="match status" value="1"/>
</dbReference>
<accession>A0ABQ1HZL7</accession>
<name>A0ABQ1HZL7_9ALTE</name>
<reference evidence="2" key="1">
    <citation type="journal article" date="2019" name="Int. J. Syst. Evol. Microbiol.">
        <title>The Global Catalogue of Microorganisms (GCM) 10K type strain sequencing project: providing services to taxonomists for standard genome sequencing and annotation.</title>
        <authorList>
            <consortium name="The Broad Institute Genomics Platform"/>
            <consortium name="The Broad Institute Genome Sequencing Center for Infectious Disease"/>
            <person name="Wu L."/>
            <person name="Ma J."/>
        </authorList>
    </citation>
    <scope>NUCLEOTIDE SEQUENCE [LARGE SCALE GENOMIC DNA]</scope>
    <source>
        <strain evidence="2">CGMCC 1.10131</strain>
    </source>
</reference>
<evidence type="ECO:0000313" key="1">
    <source>
        <dbReference type="EMBL" id="GGA96074.1"/>
    </source>
</evidence>
<sequence length="293" mass="32815">MSLAFWRKKAAKNRCCAYLQPEVLVVADSQQNIYELELNSAEQWSSAFASLSQQAKLGCDQQIVFILGKQHYQQFQVDKPQVANEELLGAVPWTIKDMLSEPLSDLAIDYYAAPSNPMAGEKLNVVCVRKSIIQHLVSLAQQYDISIEGITIESLAVVNFLEQSERCQMLLWQPKGGDLELIVVRQGQVCFSRQLRAFSALGKMQEIEFTQNFFDSLSLELQRSIDYISATLKLPEVSAIQLAIPSRFCDTIAQQLQQNLSPKVALLEVPLLDSSEQYYQLPALAGLQPGVLP</sequence>
<keyword evidence="2" id="KW-1185">Reference proteome</keyword>
<comment type="caution">
    <text evidence="1">The sequence shown here is derived from an EMBL/GenBank/DDBJ whole genome shotgun (WGS) entry which is preliminary data.</text>
</comment>
<dbReference type="RefSeq" id="WP_055732861.1">
    <property type="nucleotide sequence ID" value="NZ_BMDY01000003.1"/>
</dbReference>
<dbReference type="Gene3D" id="3.30.420.380">
    <property type="match status" value="1"/>
</dbReference>
<gene>
    <name evidence="1" type="ORF">GCM10007414_06210</name>
</gene>
<dbReference type="Proteomes" id="UP000651977">
    <property type="component" value="Unassembled WGS sequence"/>
</dbReference>
<organism evidence="1 2">
    <name type="scientific">Agarivorans gilvus</name>
    <dbReference type="NCBI Taxonomy" id="680279"/>
    <lineage>
        <taxon>Bacteria</taxon>
        <taxon>Pseudomonadati</taxon>
        <taxon>Pseudomonadota</taxon>
        <taxon>Gammaproteobacteria</taxon>
        <taxon>Alteromonadales</taxon>
        <taxon>Alteromonadaceae</taxon>
        <taxon>Agarivorans</taxon>
    </lineage>
</organism>
<dbReference type="InterPro" id="IPR043129">
    <property type="entry name" value="ATPase_NBD"/>
</dbReference>